<dbReference type="InterPro" id="IPR014922">
    <property type="entry name" value="YdhG-like"/>
</dbReference>
<accession>A0AAQ3Y877</accession>
<keyword evidence="3" id="KW-1185">Reference proteome</keyword>
<evidence type="ECO:0000259" key="1">
    <source>
        <dbReference type="Pfam" id="PF08818"/>
    </source>
</evidence>
<protein>
    <recommendedName>
        <fullName evidence="1">YdhG-like domain-containing protein</fullName>
    </recommendedName>
</protein>
<dbReference type="Proteomes" id="UP000194948">
    <property type="component" value="Chromosome"/>
</dbReference>
<name>A0AAQ3Y877_9ENTE</name>
<feature type="domain" description="YdhG-like" evidence="1">
    <location>
        <begin position="21"/>
        <end position="127"/>
    </location>
</feature>
<dbReference type="Pfam" id="PF08818">
    <property type="entry name" value="DUF1801"/>
    <property type="match status" value="1"/>
</dbReference>
<reference evidence="3" key="1">
    <citation type="submission" date="2017-05" db="EMBL/GenBank/DDBJ databases">
        <title>The Genome Sequence of EEnterococcus faecalis 9F2_4866.</title>
        <authorList>
            <consortium name="The Broad Institute Genomics Platform"/>
            <consortium name="The Broad Institute Genomic Center for Infectious Diseases"/>
            <person name="Earl A."/>
            <person name="Manson A."/>
            <person name="Schwartman J."/>
            <person name="Gilmore M."/>
            <person name="Abouelleil A."/>
            <person name="Cao P."/>
            <person name="Chapman S."/>
            <person name="Cusick C."/>
            <person name="Shea T."/>
            <person name="Young S."/>
            <person name="Neafsey D."/>
            <person name="Nusbaum C."/>
            <person name="Birren B."/>
        </authorList>
    </citation>
    <scope>NUCLEOTIDE SEQUENCE [LARGE SCALE GENOMIC DNA]</scope>
    <source>
        <strain evidence="3">7F3_DIV0205</strain>
    </source>
</reference>
<evidence type="ECO:0000313" key="3">
    <source>
        <dbReference type="Proteomes" id="UP000194948"/>
    </source>
</evidence>
<dbReference type="RefSeq" id="WP_086315222.1">
    <property type="nucleotide sequence ID" value="NZ_CP147244.1"/>
</dbReference>
<dbReference type="EMBL" id="CP147244">
    <property type="protein sequence ID" value="WYK01526.1"/>
    <property type="molecule type" value="Genomic_DNA"/>
</dbReference>
<organism evidence="2 3">
    <name type="scientific">Candidatus Enterococcus palustris</name>
    <dbReference type="NCBI Taxonomy" id="1834189"/>
    <lineage>
        <taxon>Bacteria</taxon>
        <taxon>Bacillati</taxon>
        <taxon>Bacillota</taxon>
        <taxon>Bacilli</taxon>
        <taxon>Lactobacillales</taxon>
        <taxon>Enterococcaceae</taxon>
        <taxon>Enterococcus</taxon>
    </lineage>
</organism>
<gene>
    <name evidence="2" type="ORF">A5821_002663</name>
</gene>
<reference evidence="2 3" key="2">
    <citation type="submission" date="2024-03" db="EMBL/GenBank/DDBJ databases">
        <title>The Genome Sequence of Enterococcus sp. DIV0205d.</title>
        <authorList>
            <consortium name="The Broad Institute Genomics Platform"/>
            <consortium name="The Broad Institute Microbial Omics Core"/>
            <consortium name="The Broad Institute Genomic Center for Infectious Diseases"/>
            <person name="Earl A."/>
            <person name="Manson A."/>
            <person name="Gilmore M."/>
            <person name="Schwartman J."/>
            <person name="Shea T."/>
            <person name="Abouelleil A."/>
            <person name="Cao P."/>
            <person name="Chapman S."/>
            <person name="Cusick C."/>
            <person name="Young S."/>
            <person name="Neafsey D."/>
            <person name="Nusbaum C."/>
            <person name="Birren B."/>
        </authorList>
    </citation>
    <scope>NUCLEOTIDE SEQUENCE [LARGE SCALE GENOMIC DNA]</scope>
    <source>
        <strain evidence="2 3">7F3_DIV0205</strain>
    </source>
</reference>
<dbReference type="AlphaFoldDB" id="A0AAQ3Y877"/>
<dbReference type="SUPFAM" id="SSF159888">
    <property type="entry name" value="YdhG-like"/>
    <property type="match status" value="1"/>
</dbReference>
<evidence type="ECO:0000313" key="2">
    <source>
        <dbReference type="EMBL" id="WYK01526.1"/>
    </source>
</evidence>
<proteinExistence type="predicted"/>
<sequence>MKEFSDTNVAAIFEHYPERFRKPLLALRELIFTTASEIAIVGELEESLKWNQPSYATKVTKAGSPIRIDRFGSENIALFFHCQTTLVEEFRALFSDVFEFSKNRAIVLDPEKELPVNELAFCIERALTYHKKGNRLLK</sequence>